<evidence type="ECO:0000256" key="2">
    <source>
        <dbReference type="ARBA" id="ARBA00010333"/>
    </source>
</evidence>
<dbReference type="Pfam" id="PF00497">
    <property type="entry name" value="SBP_bac_3"/>
    <property type="match status" value="1"/>
</dbReference>
<dbReference type="SUPFAM" id="SSF53850">
    <property type="entry name" value="Periplasmic binding protein-like II"/>
    <property type="match status" value="1"/>
</dbReference>
<dbReference type="PROSITE" id="PS01039">
    <property type="entry name" value="SBP_BACTERIAL_3"/>
    <property type="match status" value="1"/>
</dbReference>
<gene>
    <name evidence="7" type="ORF">ACFQ5J_04125</name>
</gene>
<proteinExistence type="inferred from homology"/>
<evidence type="ECO:0000259" key="6">
    <source>
        <dbReference type="SMART" id="SM00062"/>
    </source>
</evidence>
<feature type="chain" id="PRO_5045968809" evidence="5">
    <location>
        <begin position="29"/>
        <end position="268"/>
    </location>
</feature>
<comment type="similarity">
    <text evidence="2 4">Belongs to the bacterial solute-binding protein 3 family.</text>
</comment>
<dbReference type="RefSeq" id="WP_125753359.1">
    <property type="nucleotide sequence ID" value="NZ_JBHTON010000008.1"/>
</dbReference>
<reference evidence="8" key="1">
    <citation type="journal article" date="2019" name="Int. J. Syst. Evol. Microbiol.">
        <title>The Global Catalogue of Microorganisms (GCM) 10K type strain sequencing project: providing services to taxonomists for standard genome sequencing and annotation.</title>
        <authorList>
            <consortium name="The Broad Institute Genomics Platform"/>
            <consortium name="The Broad Institute Genome Sequencing Center for Infectious Disease"/>
            <person name="Wu L."/>
            <person name="Ma J."/>
        </authorList>
    </citation>
    <scope>NUCLEOTIDE SEQUENCE [LARGE SCALE GENOMIC DNA]</scope>
    <source>
        <strain evidence="8">CCM 8903</strain>
    </source>
</reference>
<protein>
    <submittedName>
        <fullName evidence="7">Transporter substrate-binding domain-containing protein</fullName>
    </submittedName>
</protein>
<organism evidence="7 8">
    <name type="scientific">Lacticaseibacillus baoqingensis</name>
    <dbReference type="NCBI Taxonomy" id="2486013"/>
    <lineage>
        <taxon>Bacteria</taxon>
        <taxon>Bacillati</taxon>
        <taxon>Bacillota</taxon>
        <taxon>Bacilli</taxon>
        <taxon>Lactobacillales</taxon>
        <taxon>Lactobacillaceae</taxon>
        <taxon>Lacticaseibacillus</taxon>
    </lineage>
</organism>
<feature type="domain" description="Solute-binding protein family 3/N-terminal" evidence="6">
    <location>
        <begin position="43"/>
        <end position="263"/>
    </location>
</feature>
<evidence type="ECO:0000256" key="1">
    <source>
        <dbReference type="ARBA" id="ARBA00004196"/>
    </source>
</evidence>
<keyword evidence="8" id="KW-1185">Reference proteome</keyword>
<comment type="subcellular location">
    <subcellularLocation>
        <location evidence="1">Cell envelope</location>
    </subcellularLocation>
</comment>
<evidence type="ECO:0000256" key="4">
    <source>
        <dbReference type="RuleBase" id="RU003744"/>
    </source>
</evidence>
<accession>A0ABW4E3E4</accession>
<dbReference type="PANTHER" id="PTHR35936:SF34">
    <property type="entry name" value="ABC TRANSPORTER EXTRACELLULAR-BINDING PROTEIN YCKB-RELATED"/>
    <property type="match status" value="1"/>
</dbReference>
<evidence type="ECO:0000256" key="3">
    <source>
        <dbReference type="ARBA" id="ARBA00022729"/>
    </source>
</evidence>
<evidence type="ECO:0000256" key="5">
    <source>
        <dbReference type="SAM" id="SignalP"/>
    </source>
</evidence>
<dbReference type="InterPro" id="IPR018313">
    <property type="entry name" value="SBP_3_CS"/>
</dbReference>
<dbReference type="InterPro" id="IPR001638">
    <property type="entry name" value="Solute-binding_3/MltF_N"/>
</dbReference>
<dbReference type="EMBL" id="JBHTON010000008">
    <property type="protein sequence ID" value="MFD1484419.1"/>
    <property type="molecule type" value="Genomic_DNA"/>
</dbReference>
<name>A0ABW4E3E4_9LACO</name>
<feature type="signal peptide" evidence="5">
    <location>
        <begin position="1"/>
        <end position="28"/>
    </location>
</feature>
<sequence>MSKKLIHTLIATAAVLATVATTGVTTHAASKPSFNSELVKKNVLTVGTEGEYKPYAYRQDGKMTGFEVDFAKAVAKKIGVKVKIVPTKWDSLIAGVGAKRFDIAVDNITSTPARKKQYAFSNTYLYSPYILITKAGSTIKTIQDVKGKNIIAGTGTDNAVVAQKYGAKLIPNGNFSTTLSMIKNGRGDGTVNAVTAWNDYKKSNATTGFTAKQIPAKDAAPAEIGALMSKKSPKLRKAINKAIKQLRADGTLKKLSTKYLGSDLTEKE</sequence>
<keyword evidence="3 5" id="KW-0732">Signal</keyword>
<comment type="caution">
    <text evidence="7">The sequence shown here is derived from an EMBL/GenBank/DDBJ whole genome shotgun (WGS) entry which is preliminary data.</text>
</comment>
<dbReference type="Gene3D" id="3.40.190.10">
    <property type="entry name" value="Periplasmic binding protein-like II"/>
    <property type="match status" value="2"/>
</dbReference>
<dbReference type="Proteomes" id="UP001597252">
    <property type="component" value="Unassembled WGS sequence"/>
</dbReference>
<dbReference type="SMART" id="SM00062">
    <property type="entry name" value="PBPb"/>
    <property type="match status" value="1"/>
</dbReference>
<evidence type="ECO:0000313" key="7">
    <source>
        <dbReference type="EMBL" id="MFD1484419.1"/>
    </source>
</evidence>
<evidence type="ECO:0000313" key="8">
    <source>
        <dbReference type="Proteomes" id="UP001597252"/>
    </source>
</evidence>
<dbReference type="PANTHER" id="PTHR35936">
    <property type="entry name" value="MEMBRANE-BOUND LYTIC MUREIN TRANSGLYCOSYLASE F"/>
    <property type="match status" value="1"/>
</dbReference>